<dbReference type="Proteomes" id="UP000537126">
    <property type="component" value="Unassembled WGS sequence"/>
</dbReference>
<proteinExistence type="predicted"/>
<dbReference type="RefSeq" id="WP_166918724.1">
    <property type="nucleotide sequence ID" value="NZ_JAASRN010000001.1"/>
</dbReference>
<evidence type="ECO:0000313" key="3">
    <source>
        <dbReference type="Proteomes" id="UP000537126"/>
    </source>
</evidence>
<dbReference type="Pfam" id="PF02541">
    <property type="entry name" value="Ppx-GppA"/>
    <property type="match status" value="1"/>
</dbReference>
<dbReference type="EC" id="3.6.1.11" evidence="2"/>
<sequence>MKLAAIDIGSNAARLQISSVINNELDGVYLKKVEYVRFPLRLGIDVFKHGHITPYKEAQILKLLHAYRLLIDLHEVHDYMAVATSAMREAANSSEIVERVRQETGIQLQIISGDEENHYVNVALLRHLDLKPYLHIDVGGGSTELTLIIGGQAVASRSFEIGSIRLLEGAVEPTLWKEMQKWVEKHCSKVDKLTAVGVGGNINKLVTYAKKKGNAITIKELAKIKERIESYTYEERIAMLEMNPDRADVIVPAAHIYLSVMRWAGIKEILAPGVGLRDGLLEMLLEKHGFRKNKMLFDS</sequence>
<dbReference type="PANTHER" id="PTHR30005:SF0">
    <property type="entry name" value="RETROGRADE REGULATION PROTEIN 2"/>
    <property type="match status" value="1"/>
</dbReference>
<dbReference type="EC" id="3.6.1.40" evidence="2"/>
<dbReference type="InterPro" id="IPR050273">
    <property type="entry name" value="GppA/Ppx_hydrolase"/>
</dbReference>
<dbReference type="AlphaFoldDB" id="A0A846MPM7"/>
<dbReference type="InterPro" id="IPR003695">
    <property type="entry name" value="Ppx_GppA_N"/>
</dbReference>
<organism evidence="2 3">
    <name type="scientific">Thermonema lapsum</name>
    <dbReference type="NCBI Taxonomy" id="28195"/>
    <lineage>
        <taxon>Bacteria</taxon>
        <taxon>Pseudomonadati</taxon>
        <taxon>Bacteroidota</taxon>
        <taxon>Cytophagia</taxon>
        <taxon>Cytophagales</taxon>
        <taxon>Thermonemataceae</taxon>
        <taxon>Thermonema</taxon>
    </lineage>
</organism>
<dbReference type="PANTHER" id="PTHR30005">
    <property type="entry name" value="EXOPOLYPHOSPHATASE"/>
    <property type="match status" value="1"/>
</dbReference>
<keyword evidence="2" id="KW-0378">Hydrolase</keyword>
<evidence type="ECO:0000313" key="2">
    <source>
        <dbReference type="EMBL" id="NIK73494.1"/>
    </source>
</evidence>
<dbReference type="SUPFAM" id="SSF53067">
    <property type="entry name" value="Actin-like ATPase domain"/>
    <property type="match status" value="2"/>
</dbReference>
<dbReference type="CDD" id="cd24006">
    <property type="entry name" value="ASKHA_NBD_PPX_GppA"/>
    <property type="match status" value="1"/>
</dbReference>
<dbReference type="GO" id="GO:0008894">
    <property type="term" value="F:guanosine-5'-triphosphate,3'-diphosphate diphosphatase activity"/>
    <property type="evidence" value="ECO:0007669"/>
    <property type="project" value="UniProtKB-EC"/>
</dbReference>
<dbReference type="EMBL" id="JAASRN010000001">
    <property type="protein sequence ID" value="NIK73494.1"/>
    <property type="molecule type" value="Genomic_DNA"/>
</dbReference>
<reference evidence="2 3" key="1">
    <citation type="submission" date="2020-03" db="EMBL/GenBank/DDBJ databases">
        <title>Genomic Encyclopedia of Type Strains, Phase IV (KMG-IV): sequencing the most valuable type-strain genomes for metagenomic binning, comparative biology and taxonomic classification.</title>
        <authorList>
            <person name="Goeker M."/>
        </authorList>
    </citation>
    <scope>NUCLEOTIDE SEQUENCE [LARGE SCALE GENOMIC DNA]</scope>
    <source>
        <strain evidence="2 3">DSM 5718</strain>
    </source>
</reference>
<accession>A0A846MPM7</accession>
<evidence type="ECO:0000259" key="1">
    <source>
        <dbReference type="Pfam" id="PF02541"/>
    </source>
</evidence>
<protein>
    <submittedName>
        <fullName evidence="2">Exopolyphosphatase/guanosine-5'-triphosphate, 3'-diphosphate pyrophosphatase</fullName>
        <ecNumber evidence="2">3.6.1.11</ecNumber>
        <ecNumber evidence="2">3.6.1.40</ecNumber>
    </submittedName>
</protein>
<feature type="domain" description="Ppx/GppA phosphatase N-terminal" evidence="1">
    <location>
        <begin position="30"/>
        <end position="288"/>
    </location>
</feature>
<comment type="caution">
    <text evidence="2">The sequence shown here is derived from an EMBL/GenBank/DDBJ whole genome shotgun (WGS) entry which is preliminary data.</text>
</comment>
<name>A0A846MPM7_9BACT</name>
<dbReference type="InterPro" id="IPR043129">
    <property type="entry name" value="ATPase_NBD"/>
</dbReference>
<dbReference type="Gene3D" id="3.30.420.150">
    <property type="entry name" value="Exopolyphosphatase. Domain 2"/>
    <property type="match status" value="1"/>
</dbReference>
<dbReference type="GO" id="GO:0004309">
    <property type="term" value="F:exopolyphosphatase activity"/>
    <property type="evidence" value="ECO:0007669"/>
    <property type="project" value="UniProtKB-EC"/>
</dbReference>
<gene>
    <name evidence="2" type="ORF">FHS56_000980</name>
</gene>
<keyword evidence="3" id="KW-1185">Reference proteome</keyword>
<dbReference type="Gene3D" id="3.30.420.40">
    <property type="match status" value="1"/>
</dbReference>